<evidence type="ECO:0000313" key="1">
    <source>
        <dbReference type="EMBL" id="GMQ63795.1"/>
    </source>
</evidence>
<organism evidence="1 2">
    <name type="scientific">Vallitalea maricola</name>
    <dbReference type="NCBI Taxonomy" id="3074433"/>
    <lineage>
        <taxon>Bacteria</taxon>
        <taxon>Bacillati</taxon>
        <taxon>Bacillota</taxon>
        <taxon>Clostridia</taxon>
        <taxon>Lachnospirales</taxon>
        <taxon>Vallitaleaceae</taxon>
        <taxon>Vallitalea</taxon>
    </lineage>
</organism>
<sequence>MQLSLTTKNIQGYNCLENLIIPISTYWDRDHELMFLESWDFIYRKSTELGKIGTIEYNDPSKALSYLQEYHGIGFCQHEMDTPENAYKIIKQELSDKRPIIIHMDSYWCNWFTPNYQKIHSSHFGLVTGFDSINKDLFVIDSQFATSGTTLTYDHFCKGLGFVLSIQIMDNQQSDYDWKKLIMNSLEKLMDPSRSSNAFDDIREYAKDVKHVNFENEIANFHHNPFKAPIFNCLIRIKEYRYQYAIALNYLAKKYSIDSILQFANRMKSIGDNWSSIFGLLCKAYYLHNDSRLLERLSNKISNLADVEEKLYNDLLTSCCVKEEVTHHTIQPTMQHHNMVITEFTYIDVQSHFNNKGFGSTLDYQCKAELSNEGKYYYMEGLPKDDIWQVENMSFQVSMHKDLPYDNISCMGQVINIYETPCDCIMFLGCSELGNHSENIMIEFSDLSKEKIPLQLTNWAHEDSNYNDIIAWTGKGVSRSSDRIIIYPFPTFLHANCYAIKTKKAIKALYLPYCPNLHIFSITLGNK</sequence>
<evidence type="ECO:0000313" key="2">
    <source>
        <dbReference type="Proteomes" id="UP001374599"/>
    </source>
</evidence>
<dbReference type="EMBL" id="BTPU01000052">
    <property type="protein sequence ID" value="GMQ63795.1"/>
    <property type="molecule type" value="Genomic_DNA"/>
</dbReference>
<protein>
    <submittedName>
        <fullName evidence="1">Uncharacterized protein</fullName>
    </submittedName>
</protein>
<dbReference type="Proteomes" id="UP001374599">
    <property type="component" value="Unassembled WGS sequence"/>
</dbReference>
<accession>A0ACB5ULQ3</accession>
<proteinExistence type="predicted"/>
<name>A0ACB5ULQ3_9FIRM</name>
<reference evidence="1" key="1">
    <citation type="submission" date="2023-09" db="EMBL/GenBank/DDBJ databases">
        <title>Vallitalea sediminicola and Vallitalea maricola sp. nov., anaerobic bacteria isolated from marine sediment.</title>
        <authorList>
            <person name="Hirano S."/>
            <person name="Maeda A."/>
            <person name="Terahara T."/>
            <person name="Mori K."/>
            <person name="Hamada M."/>
            <person name="Matsumoto R."/>
            <person name="Kobayashi T."/>
        </authorList>
    </citation>
    <scope>NUCLEOTIDE SEQUENCE</scope>
    <source>
        <strain evidence="1">AN17-2</strain>
    </source>
</reference>
<gene>
    <name evidence="1" type="ORF">AN2V17_30300</name>
</gene>
<comment type="caution">
    <text evidence="1">The sequence shown here is derived from an EMBL/GenBank/DDBJ whole genome shotgun (WGS) entry which is preliminary data.</text>
</comment>
<keyword evidence="2" id="KW-1185">Reference proteome</keyword>